<dbReference type="Proteomes" id="UP000278437">
    <property type="component" value="Chromosome"/>
</dbReference>
<sequence>MRAFLLVLFFFLAGCNESVERATSPNLTPEQVSIGFFSAIYVERDVALAKKFVDAPMQEVLGHYHIAASVQRHMLNLSMTNVEMEVDEIDIDFFRKFTSDVTVKVKLKGLKAGQPWIDDRTVRLHKRGQNWIIVEIMDEKRTVNG</sequence>
<accession>A0ABM7D1U6</accession>
<proteinExistence type="predicted"/>
<evidence type="ECO:0000313" key="2">
    <source>
        <dbReference type="Proteomes" id="UP000278437"/>
    </source>
</evidence>
<organism evidence="1 2">
    <name type="scientific">Shewanella khirikhana</name>
    <dbReference type="NCBI Taxonomy" id="1965282"/>
    <lineage>
        <taxon>Bacteria</taxon>
        <taxon>Pseudomonadati</taxon>
        <taxon>Pseudomonadota</taxon>
        <taxon>Gammaproteobacteria</taxon>
        <taxon>Alteromonadales</taxon>
        <taxon>Shewanellaceae</taxon>
        <taxon>Shewanella</taxon>
    </lineage>
</organism>
<evidence type="ECO:0008006" key="3">
    <source>
        <dbReference type="Google" id="ProtNLM"/>
    </source>
</evidence>
<evidence type="ECO:0000313" key="1">
    <source>
        <dbReference type="EMBL" id="AZQ10271.1"/>
    </source>
</evidence>
<reference evidence="2" key="1">
    <citation type="submission" date="2017-03" db="EMBL/GenBank/DDBJ databases">
        <title>Full genome sequence of a non-lethal Shewanella isolate that potentiates virulence of Vibio parahaemolyticus causing acute hepatopancreatic necrosis disease (AHPND) in shrimp.</title>
        <authorList>
            <person name="Prachumwat A."/>
            <person name="Sritunyalucksana K."/>
        </authorList>
    </citation>
    <scope>NUCLEOTIDE SEQUENCE [LARGE SCALE GENOMIC DNA]</scope>
    <source>
        <strain evidence="2">TH2012</strain>
    </source>
</reference>
<dbReference type="EMBL" id="CP020373">
    <property type="protein sequence ID" value="AZQ10271.1"/>
    <property type="molecule type" value="Genomic_DNA"/>
</dbReference>
<dbReference type="PROSITE" id="PS51257">
    <property type="entry name" value="PROKAR_LIPOPROTEIN"/>
    <property type="match status" value="1"/>
</dbReference>
<keyword evidence="2" id="KW-1185">Reference proteome</keyword>
<gene>
    <name evidence="1" type="ORF">STH12_01135</name>
</gene>
<dbReference type="RefSeq" id="WP_126166648.1">
    <property type="nucleotide sequence ID" value="NZ_CP020373.1"/>
</dbReference>
<protein>
    <recommendedName>
        <fullName evidence="3">DUF4878 domain-containing protein</fullName>
    </recommendedName>
</protein>
<name>A0ABM7D1U6_9GAMM</name>